<evidence type="ECO:0000313" key="2">
    <source>
        <dbReference type="EMBL" id="SDV49216.1"/>
    </source>
</evidence>
<dbReference type="AlphaFoldDB" id="A0A1H2PRT2"/>
<keyword evidence="1" id="KW-0472">Membrane</keyword>
<keyword evidence="1" id="KW-0812">Transmembrane</keyword>
<organism evidence="2 3">
    <name type="scientific">Chitinasiproducens palmae</name>
    <dbReference type="NCBI Taxonomy" id="1770053"/>
    <lineage>
        <taxon>Bacteria</taxon>
        <taxon>Pseudomonadati</taxon>
        <taxon>Pseudomonadota</taxon>
        <taxon>Betaproteobacteria</taxon>
        <taxon>Burkholderiales</taxon>
        <taxon>Burkholderiaceae</taxon>
        <taxon>Chitinasiproducens</taxon>
    </lineage>
</organism>
<gene>
    <name evidence="2" type="ORF">SAMN05216551_107159</name>
</gene>
<dbReference type="STRING" id="1770053.SAMN05216551_107159"/>
<evidence type="ECO:0000313" key="3">
    <source>
        <dbReference type="Proteomes" id="UP000243719"/>
    </source>
</evidence>
<feature type="transmembrane region" description="Helical" evidence="1">
    <location>
        <begin position="32"/>
        <end position="51"/>
    </location>
</feature>
<name>A0A1H2PRT2_9BURK</name>
<sequence length="56" mass="6224">MSKDDIDFLIGWVIGVALFLFFSSRTESVPKAIAYSLVVIGAFGLIGMLIFPRSQW</sequence>
<dbReference type="EMBL" id="FNLO01000007">
    <property type="protein sequence ID" value="SDV49216.1"/>
    <property type="molecule type" value="Genomic_DNA"/>
</dbReference>
<accession>A0A1H2PRT2</accession>
<evidence type="ECO:0000256" key="1">
    <source>
        <dbReference type="SAM" id="Phobius"/>
    </source>
</evidence>
<reference evidence="3" key="1">
    <citation type="submission" date="2016-09" db="EMBL/GenBank/DDBJ databases">
        <authorList>
            <person name="Varghese N."/>
            <person name="Submissions S."/>
        </authorList>
    </citation>
    <scope>NUCLEOTIDE SEQUENCE [LARGE SCALE GENOMIC DNA]</scope>
    <source>
        <strain evidence="3">JS23</strain>
    </source>
</reference>
<protein>
    <submittedName>
        <fullName evidence="2">Uncharacterized protein</fullName>
    </submittedName>
</protein>
<keyword evidence="3" id="KW-1185">Reference proteome</keyword>
<dbReference type="RefSeq" id="WP_170845145.1">
    <property type="nucleotide sequence ID" value="NZ_FNLO01000007.1"/>
</dbReference>
<keyword evidence="1" id="KW-1133">Transmembrane helix</keyword>
<dbReference type="Proteomes" id="UP000243719">
    <property type="component" value="Unassembled WGS sequence"/>
</dbReference>
<proteinExistence type="predicted"/>
<feature type="transmembrane region" description="Helical" evidence="1">
    <location>
        <begin position="6"/>
        <end position="23"/>
    </location>
</feature>